<dbReference type="OrthoDB" id="10416437at2759"/>
<dbReference type="AlphaFoldDB" id="A0A0D2JWN3"/>
<sequence length="179" mass="19641">MGKQPGSRVPCIRSQALRGKHHPSPYVEGVPPQRVIVPPAPSNQASMDRFFLRAAAPTSRLDFPGTSQKPLVLGETDDNTDLNSILTADEHQTFPEDLEQIDSSGDYSVKDQSGSNIGTFPLLVDEERRKKRALESSPAAISLNGGIRSLHTPPTEKTLFQEDDHPDNRKLDLTSWSTA</sequence>
<dbReference type="VEuPathDB" id="FungiDB:Z520_06020"/>
<evidence type="ECO:0000256" key="1">
    <source>
        <dbReference type="SAM" id="MobiDB-lite"/>
    </source>
</evidence>
<name>A0A0D2JWN3_9EURO</name>
<feature type="compositionally biased region" description="Basic and acidic residues" evidence="1">
    <location>
        <begin position="159"/>
        <end position="172"/>
    </location>
</feature>
<evidence type="ECO:0000313" key="2">
    <source>
        <dbReference type="EMBL" id="KIX97942.1"/>
    </source>
</evidence>
<dbReference type="RefSeq" id="XP_016632065.1">
    <property type="nucleotide sequence ID" value="XM_016776523.1"/>
</dbReference>
<feature type="compositionally biased region" description="Polar residues" evidence="1">
    <location>
        <begin position="103"/>
        <end position="118"/>
    </location>
</feature>
<feature type="region of interest" description="Disordered" evidence="1">
    <location>
        <begin position="1"/>
        <end position="42"/>
    </location>
</feature>
<dbReference type="GeneID" id="27711766"/>
<evidence type="ECO:0000313" key="3">
    <source>
        <dbReference type="Proteomes" id="UP000053411"/>
    </source>
</evidence>
<gene>
    <name evidence="2" type="ORF">Z520_06020</name>
</gene>
<feature type="region of interest" description="Disordered" evidence="1">
    <location>
        <begin position="103"/>
        <end position="122"/>
    </location>
</feature>
<organism evidence="2 3">
    <name type="scientific">Fonsecaea multimorphosa CBS 102226</name>
    <dbReference type="NCBI Taxonomy" id="1442371"/>
    <lineage>
        <taxon>Eukaryota</taxon>
        <taxon>Fungi</taxon>
        <taxon>Dikarya</taxon>
        <taxon>Ascomycota</taxon>
        <taxon>Pezizomycotina</taxon>
        <taxon>Eurotiomycetes</taxon>
        <taxon>Chaetothyriomycetidae</taxon>
        <taxon>Chaetothyriales</taxon>
        <taxon>Herpotrichiellaceae</taxon>
        <taxon>Fonsecaea</taxon>
    </lineage>
</organism>
<feature type="region of interest" description="Disordered" evidence="1">
    <location>
        <begin position="143"/>
        <end position="179"/>
    </location>
</feature>
<proteinExistence type="predicted"/>
<reference evidence="2 3" key="1">
    <citation type="submission" date="2015-01" db="EMBL/GenBank/DDBJ databases">
        <title>The Genome Sequence of Fonsecaea multimorphosa CBS 102226.</title>
        <authorList>
            <consortium name="The Broad Institute Genomics Platform"/>
            <person name="Cuomo C."/>
            <person name="de Hoog S."/>
            <person name="Gorbushina A."/>
            <person name="Stielow B."/>
            <person name="Teixiera M."/>
            <person name="Abouelleil A."/>
            <person name="Chapman S.B."/>
            <person name="Priest M."/>
            <person name="Young S.K."/>
            <person name="Wortman J."/>
            <person name="Nusbaum C."/>
            <person name="Birren B."/>
        </authorList>
    </citation>
    <scope>NUCLEOTIDE SEQUENCE [LARGE SCALE GENOMIC DNA]</scope>
    <source>
        <strain evidence="2 3">CBS 102226</strain>
    </source>
</reference>
<protein>
    <submittedName>
        <fullName evidence="2">Uncharacterized protein</fullName>
    </submittedName>
</protein>
<accession>A0A0D2JWN3</accession>
<dbReference type="EMBL" id="KN848072">
    <property type="protein sequence ID" value="KIX97942.1"/>
    <property type="molecule type" value="Genomic_DNA"/>
</dbReference>
<dbReference type="Proteomes" id="UP000053411">
    <property type="component" value="Unassembled WGS sequence"/>
</dbReference>
<keyword evidence="3" id="KW-1185">Reference proteome</keyword>